<dbReference type="AlphaFoldDB" id="A0A9W8EAI5"/>
<accession>A0A9W8EAI5</accession>
<dbReference type="PANTHER" id="PTHR46457:SF1">
    <property type="entry name" value="DNA REPAIR PROTEIN RAD51 HOMOLOG 4"/>
    <property type="match status" value="1"/>
</dbReference>
<dbReference type="GO" id="GO:0000400">
    <property type="term" value="F:four-way junction DNA binding"/>
    <property type="evidence" value="ECO:0007669"/>
    <property type="project" value="TreeGrafter"/>
</dbReference>
<dbReference type="GO" id="GO:0005657">
    <property type="term" value="C:replication fork"/>
    <property type="evidence" value="ECO:0007669"/>
    <property type="project" value="TreeGrafter"/>
</dbReference>
<keyword evidence="4" id="KW-1185">Reference proteome</keyword>
<comment type="caution">
    <text evidence="3">The sequence shown here is derived from an EMBL/GenBank/DDBJ whole genome shotgun (WGS) entry which is preliminary data.</text>
</comment>
<dbReference type="OrthoDB" id="336321at2759"/>
<dbReference type="SUPFAM" id="SSF52540">
    <property type="entry name" value="P-loop containing nucleoside triphosphate hydrolases"/>
    <property type="match status" value="1"/>
</dbReference>
<name>A0A9W8EAI5_9FUNG</name>
<evidence type="ECO:0000313" key="4">
    <source>
        <dbReference type="Proteomes" id="UP001151582"/>
    </source>
</evidence>
<dbReference type="GO" id="GO:0000723">
    <property type="term" value="P:telomere maintenance"/>
    <property type="evidence" value="ECO:0007669"/>
    <property type="project" value="TreeGrafter"/>
</dbReference>
<dbReference type="GO" id="GO:0033063">
    <property type="term" value="C:Rad51B-Rad51C-Rad51D-XRCC2 complex"/>
    <property type="evidence" value="ECO:0007669"/>
    <property type="project" value="TreeGrafter"/>
</dbReference>
<dbReference type="Proteomes" id="UP001151582">
    <property type="component" value="Unassembled WGS sequence"/>
</dbReference>
<organism evidence="3 4">
    <name type="scientific">Dimargaris verticillata</name>
    <dbReference type="NCBI Taxonomy" id="2761393"/>
    <lineage>
        <taxon>Eukaryota</taxon>
        <taxon>Fungi</taxon>
        <taxon>Fungi incertae sedis</taxon>
        <taxon>Zoopagomycota</taxon>
        <taxon>Kickxellomycotina</taxon>
        <taxon>Dimargaritomycetes</taxon>
        <taxon>Dimargaritales</taxon>
        <taxon>Dimargaritaceae</taxon>
        <taxon>Dimargaris</taxon>
    </lineage>
</organism>
<dbReference type="EMBL" id="JANBQB010000051">
    <property type="protein sequence ID" value="KAJ1983532.1"/>
    <property type="molecule type" value="Genomic_DNA"/>
</dbReference>
<dbReference type="InterPro" id="IPR027417">
    <property type="entry name" value="P-loop_NTPase"/>
</dbReference>
<dbReference type="GO" id="GO:0003697">
    <property type="term" value="F:single-stranded DNA binding"/>
    <property type="evidence" value="ECO:0007669"/>
    <property type="project" value="TreeGrafter"/>
</dbReference>
<dbReference type="GO" id="GO:0007131">
    <property type="term" value="P:reciprocal meiotic recombination"/>
    <property type="evidence" value="ECO:0007669"/>
    <property type="project" value="TreeGrafter"/>
</dbReference>
<reference evidence="3" key="1">
    <citation type="submission" date="2022-07" db="EMBL/GenBank/DDBJ databases">
        <title>Phylogenomic reconstructions and comparative analyses of Kickxellomycotina fungi.</title>
        <authorList>
            <person name="Reynolds N.K."/>
            <person name="Stajich J.E."/>
            <person name="Barry K."/>
            <person name="Grigoriev I.V."/>
            <person name="Crous P."/>
            <person name="Smith M.E."/>
        </authorList>
    </citation>
    <scope>NUCLEOTIDE SEQUENCE</scope>
    <source>
        <strain evidence="3">RSA 567</strain>
    </source>
</reference>
<protein>
    <submittedName>
        <fullName evidence="3">DNA repair protein rad51d</fullName>
    </submittedName>
</protein>
<dbReference type="PANTHER" id="PTHR46457">
    <property type="entry name" value="DNA REPAIR PROTEIN RAD51 HOMOLOG 4"/>
    <property type="match status" value="1"/>
</dbReference>
<sequence>MPLLSTYPELTCLPPEPRQSVLEALAGAGVTTDRQLLCVNWSWLTTQVSLVEQPILDTLLSAVQARYACSAVIPPSVGTSAVPLPLGGALLYFGIPALDKLIDPGLHEGSILELIEAPSSGKTLAVHWLCAHTLYHHAQTQITFVDGAAWFSPSLLMECLSTLSSSPIPFQTSRSYLDRVTYIQCATIDDVLAVIDQETERPRSATHNPASGLYVFDGLPIFLNSYPYTNRQHHAMVATLARSLRHLANECSAAVTVTNAAIPKYNSSIRPTSNLTTLEFRSRPDLKPMLGFHWSHMADMTILLSATPQNGSTPGSAEETLECAEYSSSPLDLNDATSFPTVPPGGRVQCELVKSPRAVSQ</sequence>
<dbReference type="GO" id="GO:0000724">
    <property type="term" value="P:double-strand break repair via homologous recombination"/>
    <property type="evidence" value="ECO:0007669"/>
    <property type="project" value="TreeGrafter"/>
</dbReference>
<dbReference type="GO" id="GO:0005815">
    <property type="term" value="C:microtubule organizing center"/>
    <property type="evidence" value="ECO:0007669"/>
    <property type="project" value="TreeGrafter"/>
</dbReference>
<gene>
    <name evidence="3" type="primary">RAD51D</name>
    <name evidence="3" type="ORF">H4R34_001218</name>
</gene>
<proteinExistence type="predicted"/>
<dbReference type="Gene3D" id="3.40.50.300">
    <property type="entry name" value="P-loop containing nucleotide triphosphate hydrolases"/>
    <property type="match status" value="1"/>
</dbReference>
<evidence type="ECO:0000256" key="2">
    <source>
        <dbReference type="ARBA" id="ARBA00023242"/>
    </source>
</evidence>
<dbReference type="GO" id="GO:0008094">
    <property type="term" value="F:ATP-dependent activity, acting on DNA"/>
    <property type="evidence" value="ECO:0007669"/>
    <property type="project" value="TreeGrafter"/>
</dbReference>
<comment type="subcellular location">
    <subcellularLocation>
        <location evidence="1">Nucleus</location>
    </subcellularLocation>
</comment>
<dbReference type="GO" id="GO:0042148">
    <property type="term" value="P:DNA strand invasion"/>
    <property type="evidence" value="ECO:0007669"/>
    <property type="project" value="TreeGrafter"/>
</dbReference>
<evidence type="ECO:0000313" key="3">
    <source>
        <dbReference type="EMBL" id="KAJ1983532.1"/>
    </source>
</evidence>
<keyword evidence="2" id="KW-0539">Nucleus</keyword>
<evidence type="ECO:0000256" key="1">
    <source>
        <dbReference type="ARBA" id="ARBA00004123"/>
    </source>
</evidence>
<dbReference type="InterPro" id="IPR051988">
    <property type="entry name" value="HRR_RAD51_Paralog"/>
</dbReference>